<dbReference type="InterPro" id="IPR001314">
    <property type="entry name" value="Peptidase_S1A"/>
</dbReference>
<sequence length="1002" mass="108073">MYRLLLLVALAGCSHALYGGQEIEIESAPHQVSIWERLHPQCGGSIVNEEWVLSLSSCVDAFIENFKVVAGSKYTDARGGSEHQVVEAVHHAFGSGGMVDSSRELVLLRVSPPISFDAKRQPVKLVDADYKLVPGQKLSFSGYGYTDGFVKSPTLRSGSGNSILLEDCVKAYEGRFGSLYPGLACSDGSATGTSACIGDSGTPVLLEDGRLVAVSTTRYSCGKPSEEPDVLALVAKVRSWIKIVTNHVETCHTYRLRRPPRPSNAHPKTRISGGSSADIQNHPYQVSINAYGKYRCSGAIISRDWVLTTVHCASIPRESLSVRAGTSQLQNGGTVHSIAKVIDHDHYTSQLARFNDVALLKLAEPLEFDETTQPIELVEAKVSITEGYTGVISGWGTKIDDPELPRLEAVTTDIMSLSDCVDVYHTRFGRLQPGIICAKNDKKPSGAAACSEIWAADDSGAPLVVDGKLAGIFSWGYKCQQPGFPSVFMEVAYYRNWIRRNSAKSILPEDISMGRIIHGETITIETAPHQVSIIRAATDRHTCGGSIISRHYVLTAGHCAGGSAKDYKVRSGSSFWSRGGSVHRVVEVIRHEDYHSTETGNPVHDVALMRVAEPFDVDGETRKFTVLFESREASKAGRAAVVTGWGKTENGTLADQLQSLAIAIVSRGRCEKAYEELGGVPEGQICAAHPTGLKDMCNGDSGGPLLVGGRQAGIVSWSGPGCALPQYPGVYTEVAAYRQWIDEHMLSLLTFVALVAAANADPLYKRYQIFSKGRIMGGENAVIETYPYQISLELYGRHSCGGSIVSKYYIVTAGHCVNGSAEDLTVRAGSSILGKGGSVHLVDKIVRHEKYALNESGIPIHDVAVLRVKEPFLFDDKRQPINLYDVGEEAKAGVMAVVTGWGKTAQGCPIQLQTVSIPIVSKELCNEAYKSFGGLPEGQICAAYYGEGGKDACQGDSGGPLTIEGRLVGIVSWGIDCAQADYPGVYTEVATYRDWINEHAEL</sequence>
<dbReference type="FunFam" id="2.40.10.10:FF:000036">
    <property type="entry name" value="Trypsin beta"/>
    <property type="match status" value="1"/>
</dbReference>
<dbReference type="GO" id="GO:0004252">
    <property type="term" value="F:serine-type endopeptidase activity"/>
    <property type="evidence" value="ECO:0007669"/>
    <property type="project" value="InterPro"/>
</dbReference>
<comment type="caution">
    <text evidence="13">The sequence shown here is derived from an EMBL/GenBank/DDBJ whole genome shotgun (WGS) entry which is preliminary data.</text>
</comment>
<dbReference type="PROSITE" id="PS00135">
    <property type="entry name" value="TRYPSIN_SER"/>
    <property type="match status" value="2"/>
</dbReference>
<evidence type="ECO:0000259" key="12">
    <source>
        <dbReference type="PROSITE" id="PS50240"/>
    </source>
</evidence>
<keyword evidence="3 9" id="KW-0645">Protease</keyword>
<dbReference type="Proteomes" id="UP000215335">
    <property type="component" value="Unassembled WGS sequence"/>
</dbReference>
<protein>
    <recommendedName>
        <fullName evidence="12">Peptidase S1 domain-containing protein</fullName>
    </recommendedName>
</protein>
<dbReference type="PROSITE" id="PS00134">
    <property type="entry name" value="TRYPSIN_HIS"/>
    <property type="match status" value="2"/>
</dbReference>
<evidence type="ECO:0000256" key="6">
    <source>
        <dbReference type="ARBA" id="ARBA00022825"/>
    </source>
</evidence>
<feature type="domain" description="Peptidase S1" evidence="12">
    <location>
        <begin position="516"/>
        <end position="746"/>
    </location>
</feature>
<dbReference type="PROSITE" id="PS50240">
    <property type="entry name" value="TRYPSIN_DOM"/>
    <property type="match status" value="4"/>
</dbReference>
<feature type="region of interest" description="Disordered" evidence="10">
    <location>
        <begin position="256"/>
        <end position="276"/>
    </location>
</feature>
<dbReference type="InterPro" id="IPR033116">
    <property type="entry name" value="TRYPSIN_SER"/>
</dbReference>
<dbReference type="GO" id="GO:0006508">
    <property type="term" value="P:proteolysis"/>
    <property type="evidence" value="ECO:0007669"/>
    <property type="project" value="UniProtKB-KW"/>
</dbReference>
<keyword evidence="4 11" id="KW-0732">Signal</keyword>
<evidence type="ECO:0000256" key="9">
    <source>
        <dbReference type="RuleBase" id="RU363034"/>
    </source>
</evidence>
<dbReference type="Pfam" id="PF00089">
    <property type="entry name" value="Trypsin"/>
    <property type="match status" value="4"/>
</dbReference>
<feature type="domain" description="Peptidase S1" evidence="12">
    <location>
        <begin position="775"/>
        <end position="1001"/>
    </location>
</feature>
<dbReference type="PANTHER" id="PTHR24276">
    <property type="entry name" value="POLYSERASE-RELATED"/>
    <property type="match status" value="1"/>
</dbReference>
<keyword evidence="8" id="KW-1015">Disulfide bond</keyword>
<comment type="subcellular location">
    <subcellularLocation>
        <location evidence="1">Secreted</location>
        <location evidence="1">Extracellular space</location>
    </subcellularLocation>
</comment>
<keyword evidence="6 9" id="KW-0720">Serine protease</keyword>
<evidence type="ECO:0000256" key="2">
    <source>
        <dbReference type="ARBA" id="ARBA00007664"/>
    </source>
</evidence>
<evidence type="ECO:0000256" key="11">
    <source>
        <dbReference type="SAM" id="SignalP"/>
    </source>
</evidence>
<dbReference type="CDD" id="cd00190">
    <property type="entry name" value="Tryp_SPc"/>
    <property type="match status" value="3"/>
</dbReference>
<dbReference type="OrthoDB" id="10059102at2759"/>
<evidence type="ECO:0000313" key="13">
    <source>
        <dbReference type="EMBL" id="OXU28775.1"/>
    </source>
</evidence>
<dbReference type="Gene3D" id="2.40.10.10">
    <property type="entry name" value="Trypsin-like serine proteases"/>
    <property type="match status" value="4"/>
</dbReference>
<evidence type="ECO:0000256" key="4">
    <source>
        <dbReference type="ARBA" id="ARBA00022729"/>
    </source>
</evidence>
<dbReference type="InterPro" id="IPR043504">
    <property type="entry name" value="Peptidase_S1_PA_chymotrypsin"/>
</dbReference>
<dbReference type="STRING" id="543379.A0A232FDM3"/>
<dbReference type="SUPFAM" id="SSF50494">
    <property type="entry name" value="Trypsin-like serine proteases"/>
    <property type="match status" value="4"/>
</dbReference>
<evidence type="ECO:0000256" key="1">
    <source>
        <dbReference type="ARBA" id="ARBA00004239"/>
    </source>
</evidence>
<keyword evidence="14" id="KW-1185">Reference proteome</keyword>
<name>A0A232FDM3_9HYME</name>
<dbReference type="AlphaFoldDB" id="A0A232FDM3"/>
<organism evidence="13 14">
    <name type="scientific">Trichomalopsis sarcophagae</name>
    <dbReference type="NCBI Taxonomy" id="543379"/>
    <lineage>
        <taxon>Eukaryota</taxon>
        <taxon>Metazoa</taxon>
        <taxon>Ecdysozoa</taxon>
        <taxon>Arthropoda</taxon>
        <taxon>Hexapoda</taxon>
        <taxon>Insecta</taxon>
        <taxon>Pterygota</taxon>
        <taxon>Neoptera</taxon>
        <taxon>Endopterygota</taxon>
        <taxon>Hymenoptera</taxon>
        <taxon>Apocrita</taxon>
        <taxon>Proctotrupomorpha</taxon>
        <taxon>Chalcidoidea</taxon>
        <taxon>Pteromalidae</taxon>
        <taxon>Pteromalinae</taxon>
        <taxon>Trichomalopsis</taxon>
    </lineage>
</organism>
<feature type="domain" description="Peptidase S1" evidence="12">
    <location>
        <begin position="17"/>
        <end position="246"/>
    </location>
</feature>
<comment type="similarity">
    <text evidence="2">Belongs to the peptidase S1 family.</text>
</comment>
<accession>A0A232FDM3</accession>
<evidence type="ECO:0000256" key="10">
    <source>
        <dbReference type="SAM" id="MobiDB-lite"/>
    </source>
</evidence>
<dbReference type="EMBL" id="NNAY01000382">
    <property type="protein sequence ID" value="OXU28775.1"/>
    <property type="molecule type" value="Genomic_DNA"/>
</dbReference>
<dbReference type="PRINTS" id="PR00722">
    <property type="entry name" value="CHYMOTRYPSIN"/>
</dbReference>
<dbReference type="InterPro" id="IPR009003">
    <property type="entry name" value="Peptidase_S1_PA"/>
</dbReference>
<dbReference type="SMART" id="SM00020">
    <property type="entry name" value="Tryp_SPc"/>
    <property type="match status" value="4"/>
</dbReference>
<proteinExistence type="inferred from homology"/>
<reference evidence="13 14" key="1">
    <citation type="journal article" date="2017" name="Curr. Biol.">
        <title>The Evolution of Venom by Co-option of Single-Copy Genes.</title>
        <authorList>
            <person name="Martinson E.O."/>
            <person name="Mrinalini"/>
            <person name="Kelkar Y.D."/>
            <person name="Chang C.H."/>
            <person name="Werren J.H."/>
        </authorList>
    </citation>
    <scope>NUCLEOTIDE SEQUENCE [LARGE SCALE GENOMIC DNA]</scope>
    <source>
        <strain evidence="13 14">Alberta</strain>
        <tissue evidence="13">Whole body</tissue>
    </source>
</reference>
<evidence type="ECO:0000256" key="3">
    <source>
        <dbReference type="ARBA" id="ARBA00022670"/>
    </source>
</evidence>
<dbReference type="InterPro" id="IPR001254">
    <property type="entry name" value="Trypsin_dom"/>
</dbReference>
<gene>
    <name evidence="13" type="ORF">TSAR_006907</name>
</gene>
<feature type="domain" description="Peptidase S1" evidence="12">
    <location>
        <begin position="271"/>
        <end position="503"/>
    </location>
</feature>
<evidence type="ECO:0000256" key="5">
    <source>
        <dbReference type="ARBA" id="ARBA00022801"/>
    </source>
</evidence>
<evidence type="ECO:0000256" key="7">
    <source>
        <dbReference type="ARBA" id="ARBA00023145"/>
    </source>
</evidence>
<dbReference type="FunFam" id="2.40.10.10:FF:000068">
    <property type="entry name" value="transmembrane protease serine 2"/>
    <property type="match status" value="1"/>
</dbReference>
<keyword evidence="7" id="KW-0865">Zymogen</keyword>
<evidence type="ECO:0000313" key="14">
    <source>
        <dbReference type="Proteomes" id="UP000215335"/>
    </source>
</evidence>
<keyword evidence="5 9" id="KW-0378">Hydrolase</keyword>
<dbReference type="FunFam" id="2.40.10.10:FF:000077">
    <property type="entry name" value="Predicted protein"/>
    <property type="match status" value="1"/>
</dbReference>
<dbReference type="InterPro" id="IPR050430">
    <property type="entry name" value="Peptidase_S1"/>
</dbReference>
<feature type="chain" id="PRO_5012985992" description="Peptidase S1 domain-containing protein" evidence="11">
    <location>
        <begin position="17"/>
        <end position="1002"/>
    </location>
</feature>
<evidence type="ECO:0000256" key="8">
    <source>
        <dbReference type="ARBA" id="ARBA00023157"/>
    </source>
</evidence>
<feature type="signal peptide" evidence="11">
    <location>
        <begin position="1"/>
        <end position="16"/>
    </location>
</feature>
<dbReference type="PANTHER" id="PTHR24276:SF91">
    <property type="entry name" value="AT26814P-RELATED"/>
    <property type="match status" value="1"/>
</dbReference>
<dbReference type="InterPro" id="IPR018114">
    <property type="entry name" value="TRYPSIN_HIS"/>
</dbReference>
<dbReference type="GO" id="GO:0005576">
    <property type="term" value="C:extracellular region"/>
    <property type="evidence" value="ECO:0007669"/>
    <property type="project" value="UniProtKB-SubCell"/>
</dbReference>